<dbReference type="EMBL" id="JAESVA010000011">
    <property type="protein sequence ID" value="MCB8883147.1"/>
    <property type="molecule type" value="Genomic_DNA"/>
</dbReference>
<keyword evidence="2" id="KW-1185">Reference proteome</keyword>
<protein>
    <submittedName>
        <fullName evidence="1">Uncharacterized protein</fullName>
    </submittedName>
</protein>
<proteinExistence type="predicted"/>
<evidence type="ECO:0000313" key="2">
    <source>
        <dbReference type="Proteomes" id="UP000721844"/>
    </source>
</evidence>
<dbReference type="Proteomes" id="UP000721844">
    <property type="component" value="Unassembled WGS sequence"/>
</dbReference>
<sequence length="57" mass="6107">MNFTHRLVLLSASALAVAPYRQARADSVPLPAATTAVGGTVAAQGRHHQELRRRSVE</sequence>
<name>A0A963Z5F8_9PROT</name>
<reference evidence="1 2" key="1">
    <citation type="journal article" date="2021" name="Microorganisms">
        <title>Acidisoma silvae sp. nov. and Acidisomacellulosilytica sp. nov., Two Acidophilic Bacteria Isolated from Decaying Wood, Hydrolyzing Cellulose and Producing Poly-3-hydroxybutyrate.</title>
        <authorList>
            <person name="Mieszkin S."/>
            <person name="Pouder E."/>
            <person name="Uroz S."/>
            <person name="Simon-Colin C."/>
            <person name="Alain K."/>
        </authorList>
    </citation>
    <scope>NUCLEOTIDE SEQUENCE [LARGE SCALE GENOMIC DNA]</scope>
    <source>
        <strain evidence="1 2">HW T5.17</strain>
    </source>
</reference>
<evidence type="ECO:0000313" key="1">
    <source>
        <dbReference type="EMBL" id="MCB8883147.1"/>
    </source>
</evidence>
<dbReference type="AlphaFoldDB" id="A0A963Z5F8"/>
<dbReference type="RefSeq" id="WP_227309802.1">
    <property type="nucleotide sequence ID" value="NZ_JAESVA010000011.1"/>
</dbReference>
<organism evidence="1 2">
    <name type="scientific">Acidisoma cellulosilyticum</name>
    <dbReference type="NCBI Taxonomy" id="2802395"/>
    <lineage>
        <taxon>Bacteria</taxon>
        <taxon>Pseudomonadati</taxon>
        <taxon>Pseudomonadota</taxon>
        <taxon>Alphaproteobacteria</taxon>
        <taxon>Acetobacterales</taxon>
        <taxon>Acidocellaceae</taxon>
        <taxon>Acidisoma</taxon>
    </lineage>
</organism>
<accession>A0A963Z5F8</accession>
<gene>
    <name evidence="1" type="ORF">ACELLULO517_23055</name>
</gene>
<comment type="caution">
    <text evidence="1">The sequence shown here is derived from an EMBL/GenBank/DDBJ whole genome shotgun (WGS) entry which is preliminary data.</text>
</comment>